<protein>
    <submittedName>
        <fullName evidence="1">Uncharacterized protein</fullName>
    </submittedName>
</protein>
<proteinExistence type="predicted"/>
<evidence type="ECO:0000313" key="2">
    <source>
        <dbReference type="Proteomes" id="UP000032458"/>
    </source>
</evidence>
<dbReference type="RefSeq" id="WP_030063475.1">
    <property type="nucleotide sequence ID" value="NZ_JRKI01000029.1"/>
</dbReference>
<accession>A0A0D7CKA0</accession>
<name>A0A0D7CKA0_9ACTN</name>
<keyword evidence="2" id="KW-1185">Reference proteome</keyword>
<organism evidence="1 2">
    <name type="scientific">Streptomyces natalensis ATCC 27448</name>
    <dbReference type="NCBI Taxonomy" id="1240678"/>
    <lineage>
        <taxon>Bacteria</taxon>
        <taxon>Bacillati</taxon>
        <taxon>Actinomycetota</taxon>
        <taxon>Actinomycetes</taxon>
        <taxon>Kitasatosporales</taxon>
        <taxon>Streptomycetaceae</taxon>
        <taxon>Streptomyces</taxon>
    </lineage>
</organism>
<dbReference type="Proteomes" id="UP000032458">
    <property type="component" value="Unassembled WGS sequence"/>
</dbReference>
<sequence>MAGLYEIWQRAEVSRRLDVLSGFIAMCVAGDNDAQRRFNQLVVGADAALSASPPDLVVASEYLDELVWWAETEWADHPYRPVEARPDEADRQTRDYAKDLRHAALSVRVRDEMGRIELSLEVRFLALCRQPGLGCRIRQDVFYVAGRAAMALDLGHLEAAEREIRRMEQVGSVEPRQSSCG</sequence>
<dbReference type="PATRIC" id="fig|1240678.4.peg.4559"/>
<evidence type="ECO:0000313" key="1">
    <source>
        <dbReference type="EMBL" id="KIZ15852.1"/>
    </source>
</evidence>
<dbReference type="EMBL" id="JRKI01000029">
    <property type="protein sequence ID" value="KIZ15852.1"/>
    <property type="molecule type" value="Genomic_DNA"/>
</dbReference>
<gene>
    <name evidence="1" type="ORF">SNA_21440</name>
</gene>
<comment type="caution">
    <text evidence="1">The sequence shown here is derived from an EMBL/GenBank/DDBJ whole genome shotgun (WGS) entry which is preliminary data.</text>
</comment>
<dbReference type="AlphaFoldDB" id="A0A0D7CKA0"/>
<reference evidence="1 2" key="1">
    <citation type="submission" date="2014-09" db="EMBL/GenBank/DDBJ databases">
        <title>Draft genome sequence of Streptomyces natalensis ATCC 27448, producer of the antifungal pimaricin.</title>
        <authorList>
            <person name="Mendes M.V."/>
            <person name="Beites T."/>
            <person name="Pires S."/>
            <person name="Santos C.L."/>
            <person name="Moradas-Ferreira P."/>
        </authorList>
    </citation>
    <scope>NUCLEOTIDE SEQUENCE [LARGE SCALE GENOMIC DNA]</scope>
    <source>
        <strain evidence="1 2">ATCC 27448</strain>
    </source>
</reference>